<protein>
    <recommendedName>
        <fullName evidence="4">Cysteine-rich CPCC domain-containing protein</fullName>
    </recommendedName>
</protein>
<dbReference type="EMBL" id="JAAGMK010001054">
    <property type="protein sequence ID" value="NEB89850.1"/>
    <property type="molecule type" value="Genomic_DNA"/>
</dbReference>
<comment type="caution">
    <text evidence="1">The sequence shown here is derived from an EMBL/GenBank/DDBJ whole genome shotgun (WGS) entry which is preliminary data.</text>
</comment>
<reference evidence="1 3" key="1">
    <citation type="submission" date="2020-01" db="EMBL/GenBank/DDBJ databases">
        <title>Insect and environment-associated Actinomycetes.</title>
        <authorList>
            <person name="Currrie C."/>
            <person name="Chevrette M."/>
            <person name="Carlson C."/>
            <person name="Stubbendieck R."/>
            <person name="Wendt-Pienkowski E."/>
        </authorList>
    </citation>
    <scope>NUCLEOTIDE SEQUENCE</scope>
    <source>
        <strain evidence="1">SID505</strain>
        <strain evidence="2 3">SID7903</strain>
    </source>
</reference>
<organism evidence="1">
    <name type="scientific">Streptomyces anulatus</name>
    <name type="common">Streptomyces chrysomallus</name>
    <dbReference type="NCBI Taxonomy" id="1892"/>
    <lineage>
        <taxon>Bacteria</taxon>
        <taxon>Bacillati</taxon>
        <taxon>Actinomycetota</taxon>
        <taxon>Actinomycetes</taxon>
        <taxon>Kitasatosporales</taxon>
        <taxon>Streptomycetaceae</taxon>
        <taxon>Streptomyces</taxon>
    </lineage>
</organism>
<accession>A0A6G3T3Y6</accession>
<sequence>MSTRDEDDRTETACRICGHDDGEPVFDEYGVPRYVICPCCYNESGIGDDNVSQVRELRGYWVGNGASWHDPKLRPADWDPLRQLANIPPRWR</sequence>
<evidence type="ECO:0008006" key="4">
    <source>
        <dbReference type="Google" id="ProtNLM"/>
    </source>
</evidence>
<dbReference type="RefSeq" id="WP_087766654.1">
    <property type="nucleotide sequence ID" value="NZ_CBDRIV010000008.1"/>
</dbReference>
<dbReference type="AlphaFoldDB" id="A0A6G3T3Y6"/>
<dbReference type="EMBL" id="JAAGMS010000151">
    <property type="protein sequence ID" value="NEB99099.1"/>
    <property type="molecule type" value="Genomic_DNA"/>
</dbReference>
<gene>
    <name evidence="1" type="ORF">G3I43_37730</name>
    <name evidence="2" type="ORF">G3I58_14130</name>
</gene>
<name>A0A6G3T3Y6_STRAQ</name>
<evidence type="ECO:0000313" key="1">
    <source>
        <dbReference type="EMBL" id="NEB89850.1"/>
    </source>
</evidence>
<evidence type="ECO:0000313" key="3">
    <source>
        <dbReference type="Proteomes" id="UP000470951"/>
    </source>
</evidence>
<dbReference type="Proteomes" id="UP000470951">
    <property type="component" value="Unassembled WGS sequence"/>
</dbReference>
<evidence type="ECO:0000313" key="2">
    <source>
        <dbReference type="EMBL" id="NEB99099.1"/>
    </source>
</evidence>
<proteinExistence type="predicted"/>